<dbReference type="EMBL" id="JBAHYK010003896">
    <property type="protein sequence ID" value="KAL0563132.1"/>
    <property type="molecule type" value="Genomic_DNA"/>
</dbReference>
<comment type="caution">
    <text evidence="1">The sequence shown here is derived from an EMBL/GenBank/DDBJ whole genome shotgun (WGS) entry which is preliminary data.</text>
</comment>
<organism evidence="1 2">
    <name type="scientific">Marasmius crinis-equi</name>
    <dbReference type="NCBI Taxonomy" id="585013"/>
    <lineage>
        <taxon>Eukaryota</taxon>
        <taxon>Fungi</taxon>
        <taxon>Dikarya</taxon>
        <taxon>Basidiomycota</taxon>
        <taxon>Agaricomycotina</taxon>
        <taxon>Agaricomycetes</taxon>
        <taxon>Agaricomycetidae</taxon>
        <taxon>Agaricales</taxon>
        <taxon>Marasmiineae</taxon>
        <taxon>Marasmiaceae</taxon>
        <taxon>Marasmius</taxon>
    </lineage>
</organism>
<evidence type="ECO:0000313" key="2">
    <source>
        <dbReference type="Proteomes" id="UP001465976"/>
    </source>
</evidence>
<reference evidence="1 2" key="1">
    <citation type="submission" date="2024-02" db="EMBL/GenBank/DDBJ databases">
        <title>A draft genome for the cacao thread blight pathogen Marasmius crinis-equi.</title>
        <authorList>
            <person name="Cohen S.P."/>
            <person name="Baruah I.K."/>
            <person name="Amoako-Attah I."/>
            <person name="Bukari Y."/>
            <person name="Meinhardt L.W."/>
            <person name="Bailey B.A."/>
        </authorList>
    </citation>
    <scope>NUCLEOTIDE SEQUENCE [LARGE SCALE GENOMIC DNA]</scope>
    <source>
        <strain evidence="1 2">GH-76</strain>
    </source>
</reference>
<protein>
    <submittedName>
        <fullName evidence="1">Uncharacterized protein</fullName>
    </submittedName>
</protein>
<keyword evidence="2" id="KW-1185">Reference proteome</keyword>
<proteinExistence type="predicted"/>
<dbReference type="SUPFAM" id="SSF52047">
    <property type="entry name" value="RNI-like"/>
    <property type="match status" value="1"/>
</dbReference>
<evidence type="ECO:0000313" key="1">
    <source>
        <dbReference type="EMBL" id="KAL0563132.1"/>
    </source>
</evidence>
<gene>
    <name evidence="1" type="ORF">V5O48_018944</name>
</gene>
<accession>A0ABR3EJR9</accession>
<sequence>MLRDVMINYLDTDNEARDVLEALVRSPCLTRVILVEVSYVEGFFTRLPWDHLIHLEIHPGASLFGYPEHLTTTAHVLSKAPNLRTFGTTEYSWGRIISTSSNPIGANLSASGIVALEIHEWSYARAGRSTLSSLILPSLQHLILNVSDGSQHELDDVIKAVANSSCRLRSISLPEVALMEISVERLLCTSNSTLQKISLGGPILGHSLLECFMSKIGSSSSERLFPKLEELDVD</sequence>
<dbReference type="Proteomes" id="UP001465976">
    <property type="component" value="Unassembled WGS sequence"/>
</dbReference>
<name>A0ABR3EJR9_9AGAR</name>